<proteinExistence type="inferred from homology"/>
<evidence type="ECO:0000256" key="11">
    <source>
        <dbReference type="ARBA" id="ARBA00023136"/>
    </source>
</evidence>
<evidence type="ECO:0000256" key="6">
    <source>
        <dbReference type="ARBA" id="ARBA00022553"/>
    </source>
</evidence>
<evidence type="ECO:0000256" key="21">
    <source>
        <dbReference type="SAM" id="MobiDB-lite"/>
    </source>
</evidence>
<dbReference type="Proteomes" id="UP001153269">
    <property type="component" value="Unassembled WGS sequence"/>
</dbReference>
<evidence type="ECO:0000256" key="10">
    <source>
        <dbReference type="ARBA" id="ARBA00023065"/>
    </source>
</evidence>
<comment type="subcellular location">
    <subcellularLocation>
        <location evidence="1">Apical cell membrane</location>
        <topology evidence="1">Multi-pass membrane protein</topology>
    </subcellularLocation>
</comment>
<feature type="compositionally biased region" description="Basic and acidic residues" evidence="21">
    <location>
        <begin position="364"/>
        <end position="386"/>
    </location>
</feature>
<evidence type="ECO:0000256" key="16">
    <source>
        <dbReference type="ARBA" id="ARBA00029764"/>
    </source>
</evidence>
<evidence type="ECO:0000256" key="13">
    <source>
        <dbReference type="ARBA" id="ARBA00023180"/>
    </source>
</evidence>
<keyword evidence="9 22" id="KW-1133">Transmembrane helix</keyword>
<keyword evidence="10" id="KW-0406">Ion transport</keyword>
<organism evidence="23 24">
    <name type="scientific">Pleuronectes platessa</name>
    <name type="common">European plaice</name>
    <dbReference type="NCBI Taxonomy" id="8262"/>
    <lineage>
        <taxon>Eukaryota</taxon>
        <taxon>Metazoa</taxon>
        <taxon>Chordata</taxon>
        <taxon>Craniata</taxon>
        <taxon>Vertebrata</taxon>
        <taxon>Euteleostomi</taxon>
        <taxon>Actinopterygii</taxon>
        <taxon>Neopterygii</taxon>
        <taxon>Teleostei</taxon>
        <taxon>Neoteleostei</taxon>
        <taxon>Acanthomorphata</taxon>
        <taxon>Carangaria</taxon>
        <taxon>Pleuronectiformes</taxon>
        <taxon>Pleuronectoidei</taxon>
        <taxon>Pleuronectidae</taxon>
        <taxon>Pleuronectes</taxon>
    </lineage>
</organism>
<keyword evidence="7 22" id="KW-0812">Transmembrane</keyword>
<evidence type="ECO:0000256" key="7">
    <source>
        <dbReference type="ARBA" id="ARBA00022692"/>
    </source>
</evidence>
<evidence type="ECO:0000256" key="18">
    <source>
        <dbReference type="ARBA" id="ARBA00034042"/>
    </source>
</evidence>
<dbReference type="GO" id="GO:0016324">
    <property type="term" value="C:apical plasma membrane"/>
    <property type="evidence" value="ECO:0007669"/>
    <property type="project" value="UniProtKB-SubCell"/>
</dbReference>
<evidence type="ECO:0000256" key="1">
    <source>
        <dbReference type="ARBA" id="ARBA00004424"/>
    </source>
</evidence>
<keyword evidence="12" id="KW-1015">Disulfide bond</keyword>
<keyword evidence="14" id="KW-0739">Sodium transport</keyword>
<evidence type="ECO:0000256" key="14">
    <source>
        <dbReference type="ARBA" id="ARBA00023201"/>
    </source>
</evidence>
<comment type="caution">
    <text evidence="23">The sequence shown here is derived from an EMBL/GenBank/DDBJ whole genome shotgun (WGS) entry which is preliminary data.</text>
</comment>
<evidence type="ECO:0000256" key="5">
    <source>
        <dbReference type="ARBA" id="ARBA00022475"/>
    </source>
</evidence>
<dbReference type="GO" id="GO:0031982">
    <property type="term" value="C:vesicle"/>
    <property type="evidence" value="ECO:0007669"/>
    <property type="project" value="TreeGrafter"/>
</dbReference>
<evidence type="ECO:0000256" key="20">
    <source>
        <dbReference type="ARBA" id="ARBA00046944"/>
    </source>
</evidence>
<keyword evidence="4" id="KW-0813">Transport</keyword>
<keyword evidence="5" id="KW-1003">Cell membrane</keyword>
<keyword evidence="13" id="KW-0325">Glycoprotein</keyword>
<evidence type="ECO:0000256" key="19">
    <source>
        <dbReference type="ARBA" id="ARBA00045420"/>
    </source>
</evidence>
<evidence type="ECO:0000256" key="12">
    <source>
        <dbReference type="ARBA" id="ARBA00023157"/>
    </source>
</evidence>
<dbReference type="GO" id="GO:0005903">
    <property type="term" value="C:brush border"/>
    <property type="evidence" value="ECO:0007669"/>
    <property type="project" value="TreeGrafter"/>
</dbReference>
<reference evidence="23" key="1">
    <citation type="submission" date="2020-03" db="EMBL/GenBank/DDBJ databases">
        <authorList>
            <person name="Weist P."/>
        </authorList>
    </citation>
    <scope>NUCLEOTIDE SEQUENCE</scope>
</reference>
<dbReference type="GO" id="GO:0030643">
    <property type="term" value="P:intracellular phosphate ion homeostasis"/>
    <property type="evidence" value="ECO:0007669"/>
    <property type="project" value="TreeGrafter"/>
</dbReference>
<dbReference type="EMBL" id="CADEAL010000505">
    <property type="protein sequence ID" value="CAB1421144.1"/>
    <property type="molecule type" value="Genomic_DNA"/>
</dbReference>
<sequence length="399" mass="43655">MLVTLSSDFAGATIHDCFNWLSVLVLLPLEGDERVHDPAVPPAGYLPASSSGLERTHRSFSKSSLSRSPGSSFRYWMLHTLDECVITGIVLGNEEMRNRSLVKEWCQADLVPSTDNVSADSCGRSPDLSMQPSVKCRHLFVSTPLSDLTVGLILLAASLVVLCSCLLLLVKLLNTLLKGNVAKVIHKVINTDLPYPYGIRGHVCGSCSDVRGPEQLCLHFSHDSAHRFRRDQCGTGLSSHPRLQGGTTATALLAALASPQNKLAAALLIALCHLSFNICGILLWFPLLFMRLPIRMARVLGDHTAQYRSFSFILTPSLAGAGPLTGRLASHGWPPELGLPAPVDALSQTPRPPDHQGYCRRAKRGTERKMNSVDQEKESVQRKEEQTYDNLVLDYPDES</sequence>
<feature type="region of interest" description="Disordered" evidence="21">
    <location>
        <begin position="347"/>
        <end position="399"/>
    </location>
</feature>
<comment type="catalytic activity">
    <reaction evidence="18">
        <text>3 Na(+)(out) + phosphate(out) = 3 Na(+)(in) + phosphate(in)</text>
        <dbReference type="Rhea" id="RHEA:71255"/>
        <dbReference type="ChEBI" id="CHEBI:29101"/>
        <dbReference type="ChEBI" id="CHEBI:43474"/>
    </reaction>
    <physiologicalReaction direction="left-to-right" evidence="18">
        <dbReference type="Rhea" id="RHEA:71256"/>
    </physiologicalReaction>
</comment>
<evidence type="ECO:0000256" key="4">
    <source>
        <dbReference type="ARBA" id="ARBA00022448"/>
    </source>
</evidence>
<evidence type="ECO:0000256" key="15">
    <source>
        <dbReference type="ARBA" id="ARBA00029614"/>
    </source>
</evidence>
<dbReference type="GO" id="GO:0044341">
    <property type="term" value="P:sodium-dependent phosphate transport"/>
    <property type="evidence" value="ECO:0007669"/>
    <property type="project" value="InterPro"/>
</dbReference>
<evidence type="ECO:0000256" key="9">
    <source>
        <dbReference type="ARBA" id="ARBA00022989"/>
    </source>
</evidence>
<evidence type="ECO:0000256" key="3">
    <source>
        <dbReference type="ARBA" id="ARBA00020021"/>
    </source>
</evidence>
<dbReference type="AlphaFoldDB" id="A0A9N7YEC0"/>
<evidence type="ECO:0000313" key="24">
    <source>
        <dbReference type="Proteomes" id="UP001153269"/>
    </source>
</evidence>
<evidence type="ECO:0000256" key="2">
    <source>
        <dbReference type="ARBA" id="ARBA00005808"/>
    </source>
</evidence>
<evidence type="ECO:0000256" key="17">
    <source>
        <dbReference type="ARBA" id="ARBA00031850"/>
    </source>
</evidence>
<evidence type="ECO:0000256" key="8">
    <source>
        <dbReference type="ARBA" id="ARBA00022847"/>
    </source>
</evidence>
<keyword evidence="11 22" id="KW-0472">Membrane</keyword>
<accession>A0A9N7YEC0</accession>
<keyword evidence="6" id="KW-0597">Phosphoprotein</keyword>
<comment type="function">
    <text evidence="19">Involved in actively transporting phosphate into cells via Na(+) cotransport in the renal brush border membrane. The cotransport has a Na(+):Pi stoichiometry of 3:1 and is electrogenic.</text>
</comment>
<feature type="transmembrane region" description="Helical" evidence="22">
    <location>
        <begin position="148"/>
        <end position="170"/>
    </location>
</feature>
<dbReference type="PANTHER" id="PTHR10010">
    <property type="entry name" value="SOLUTE CARRIER FAMILY 34 SODIUM PHOSPHATE , MEMBER 2-RELATED"/>
    <property type="match status" value="1"/>
</dbReference>
<dbReference type="PANTHER" id="PTHR10010:SF21">
    <property type="entry name" value="SODIUM-DEPENDENT PHOSPHATE TRANSPORT PROTEIN 2A"/>
    <property type="match status" value="1"/>
</dbReference>
<protein>
    <recommendedName>
        <fullName evidence="3">Sodium-dependent phosphate transport protein 2A</fullName>
    </recommendedName>
    <alternativeName>
        <fullName evidence="17">Na(+)-dependent phosphate cotransporter 2A</fullName>
    </alternativeName>
    <alternativeName>
        <fullName evidence="15">Sodium/phosphate cotransporter 2A</fullName>
    </alternativeName>
    <alternativeName>
        <fullName evidence="16">Solute carrier family 34 member 1</fullName>
    </alternativeName>
</protein>
<dbReference type="GO" id="GO:0005436">
    <property type="term" value="F:sodium:phosphate symporter activity"/>
    <property type="evidence" value="ECO:0007669"/>
    <property type="project" value="InterPro"/>
</dbReference>
<gene>
    <name evidence="23" type="ORF">PLEPLA_LOCUS9026</name>
</gene>
<keyword evidence="8" id="KW-0769">Symport</keyword>
<dbReference type="InterPro" id="IPR003841">
    <property type="entry name" value="Na/Pi_transpt"/>
</dbReference>
<keyword evidence="14" id="KW-0915">Sodium</keyword>
<keyword evidence="24" id="KW-1185">Reference proteome</keyword>
<comment type="similarity">
    <text evidence="2">Belongs to the SLC34A transporter family.</text>
</comment>
<feature type="transmembrane region" description="Helical" evidence="22">
    <location>
        <begin position="263"/>
        <end position="289"/>
    </location>
</feature>
<evidence type="ECO:0000313" key="23">
    <source>
        <dbReference type="EMBL" id="CAB1421144.1"/>
    </source>
</evidence>
<name>A0A9N7YEC0_PLEPL</name>
<evidence type="ECO:0000256" key="22">
    <source>
        <dbReference type="SAM" id="Phobius"/>
    </source>
</evidence>
<comment type="subunit">
    <text evidence="20">Interacts via its C-terminal region with NHERF4. Interacts with NHERF1. Interacts with TMEM174; regulates SLC34A1 internalization by PTH and FGF23.</text>
</comment>